<name>A0A6N7ZED3_9MICO</name>
<dbReference type="PANTHER" id="PTHR43610:SF1">
    <property type="entry name" value="N-ACETYLTRANSFERASE DOMAIN-CONTAINING PROTEIN"/>
    <property type="match status" value="1"/>
</dbReference>
<sequence>MLHDVVLSGHGFRLDPLAPEHAETLAGLVDEAMWSGMSVPMPFGVAGMAELVAATRAAPDLTGFVVRAVDADGRPGAVLGSTAFRDLSLVDRRVEIGRTFYARTAWGSLVNPVTKWLLLRHAFETWDVHRVGFRVDARNARSLGAMRRLGAYEEGVMRGHRAAPDGTRADSVMFSVLAPEWPGVEVGLLERITAPRVVPVLAPALGGLAQPLAAS</sequence>
<dbReference type="InterPro" id="IPR016181">
    <property type="entry name" value="Acyl_CoA_acyltransferase"/>
</dbReference>
<accession>A0A6N7ZED3</accession>
<dbReference type="Pfam" id="PF13302">
    <property type="entry name" value="Acetyltransf_3"/>
    <property type="match status" value="1"/>
</dbReference>
<protein>
    <submittedName>
        <fullName evidence="2">GNAT family N-acetyltransferase</fullName>
    </submittedName>
</protein>
<keyword evidence="2" id="KW-0808">Transferase</keyword>
<dbReference type="EMBL" id="WMKA01000002">
    <property type="protein sequence ID" value="MTG87600.1"/>
    <property type="molecule type" value="Genomic_DNA"/>
</dbReference>
<dbReference type="SUPFAM" id="SSF55729">
    <property type="entry name" value="Acyl-CoA N-acyltransferases (Nat)"/>
    <property type="match status" value="1"/>
</dbReference>
<comment type="caution">
    <text evidence="2">The sequence shown here is derived from an EMBL/GenBank/DDBJ whole genome shotgun (WGS) entry which is preliminary data.</text>
</comment>
<proteinExistence type="predicted"/>
<evidence type="ECO:0000313" key="3">
    <source>
        <dbReference type="Proteomes" id="UP000440668"/>
    </source>
</evidence>
<dbReference type="AlphaFoldDB" id="A0A6N7ZED3"/>
<gene>
    <name evidence="2" type="ORF">GJV82_01315</name>
</gene>
<dbReference type="PANTHER" id="PTHR43610">
    <property type="entry name" value="BLL6696 PROTEIN"/>
    <property type="match status" value="1"/>
</dbReference>
<dbReference type="InterPro" id="IPR000182">
    <property type="entry name" value="GNAT_dom"/>
</dbReference>
<evidence type="ECO:0000259" key="1">
    <source>
        <dbReference type="Pfam" id="PF13302"/>
    </source>
</evidence>
<organism evidence="2 3">
    <name type="scientific">Cellulosimicrobium composti</name>
    <dbReference type="NCBI Taxonomy" id="2672572"/>
    <lineage>
        <taxon>Bacteria</taxon>
        <taxon>Bacillati</taxon>
        <taxon>Actinomycetota</taxon>
        <taxon>Actinomycetes</taxon>
        <taxon>Micrococcales</taxon>
        <taxon>Promicromonosporaceae</taxon>
        <taxon>Cellulosimicrobium</taxon>
    </lineage>
</organism>
<dbReference type="Proteomes" id="UP000440668">
    <property type="component" value="Unassembled WGS sequence"/>
</dbReference>
<dbReference type="Gene3D" id="3.40.630.30">
    <property type="match status" value="1"/>
</dbReference>
<reference evidence="2 3" key="1">
    <citation type="submission" date="2019-11" db="EMBL/GenBank/DDBJ databases">
        <title>Cellulosimicrobium composti sp. nov. isolated from a compost.</title>
        <authorList>
            <person name="Yang Y."/>
        </authorList>
    </citation>
    <scope>NUCLEOTIDE SEQUENCE [LARGE SCALE GENOMIC DNA]</scope>
    <source>
        <strain evidence="2 3">BIT-GX5</strain>
    </source>
</reference>
<feature type="domain" description="N-acetyltransferase" evidence="1">
    <location>
        <begin position="13"/>
        <end position="151"/>
    </location>
</feature>
<dbReference type="GO" id="GO:0016747">
    <property type="term" value="F:acyltransferase activity, transferring groups other than amino-acyl groups"/>
    <property type="evidence" value="ECO:0007669"/>
    <property type="project" value="InterPro"/>
</dbReference>
<evidence type="ECO:0000313" key="2">
    <source>
        <dbReference type="EMBL" id="MTG87600.1"/>
    </source>
</evidence>
<dbReference type="RefSeq" id="WP_318657149.1">
    <property type="nucleotide sequence ID" value="NZ_WMKA01000002.1"/>
</dbReference>